<evidence type="ECO:0000313" key="1">
    <source>
        <dbReference type="EMBL" id="ALI55025.1"/>
    </source>
</evidence>
<proteinExistence type="predicted"/>
<dbReference type="Proteomes" id="UP000064920">
    <property type="component" value="Chromosome"/>
</dbReference>
<sequence>MEFFKEFLDEGRSRIKSGFFGSFLFAFIAINWRELFFLAFADVSAAEKIAYFDNHTDFGGYFLGPVILGAVMMSMRMNG</sequence>
<evidence type="ECO:0000313" key="2">
    <source>
        <dbReference type="Proteomes" id="UP000064920"/>
    </source>
</evidence>
<dbReference type="PATRIC" id="fig|1397108.4.peg.1104"/>
<protein>
    <submittedName>
        <fullName evidence="1">Uncharacterized protein</fullName>
    </submittedName>
</protein>
<reference evidence="1 2" key="1">
    <citation type="submission" date="2015-05" db="EMBL/GenBank/DDBJ databases">
        <authorList>
            <person name="Wang D.B."/>
            <person name="Wang M."/>
        </authorList>
    </citation>
    <scope>NUCLEOTIDE SEQUENCE [LARGE SCALE GENOMIC DNA]</scope>
    <source>
        <strain evidence="1 2">IMCC 12053</strain>
    </source>
</reference>
<dbReference type="KEGG" id="cmar:IMCC12053_1077"/>
<keyword evidence="2" id="KW-1185">Reference proteome</keyword>
<accession>A0A0N9ZDY7</accession>
<organism evidence="1 2">
    <name type="scientific">Celeribacter marinus</name>
    <dbReference type="NCBI Taxonomy" id="1397108"/>
    <lineage>
        <taxon>Bacteria</taxon>
        <taxon>Pseudomonadati</taxon>
        <taxon>Pseudomonadota</taxon>
        <taxon>Alphaproteobacteria</taxon>
        <taxon>Rhodobacterales</taxon>
        <taxon>Roseobacteraceae</taxon>
        <taxon>Celeribacter</taxon>
    </lineage>
</organism>
<gene>
    <name evidence="1" type="ORF">IMCC12053_1077</name>
</gene>
<dbReference type="AlphaFoldDB" id="A0A0N9ZDY7"/>
<dbReference type="EMBL" id="CP012023">
    <property type="protein sequence ID" value="ALI55025.1"/>
    <property type="molecule type" value="Genomic_DNA"/>
</dbReference>
<name>A0A0N9ZDY7_9RHOB</name>
<dbReference type="RefSeq" id="WP_062216390.1">
    <property type="nucleotide sequence ID" value="NZ_CP012023.1"/>
</dbReference>
<dbReference type="STRING" id="1397108.IMCC12053_1077"/>
<dbReference type="OrthoDB" id="1443905at2"/>